<dbReference type="GO" id="GO:0003755">
    <property type="term" value="F:peptidyl-prolyl cis-trans isomerase activity"/>
    <property type="evidence" value="ECO:0007669"/>
    <property type="project" value="UniProtKB-UniRule"/>
</dbReference>
<evidence type="ECO:0000256" key="4">
    <source>
        <dbReference type="ARBA" id="ARBA00023235"/>
    </source>
</evidence>
<reference evidence="10 11" key="1">
    <citation type="submission" date="2020-08" db="EMBL/GenBank/DDBJ databases">
        <title>Genomic Encyclopedia of Type Strains, Phase IV (KMG-IV): sequencing the most valuable type-strain genomes for metagenomic binning, comparative biology and taxonomic classification.</title>
        <authorList>
            <person name="Goeker M."/>
        </authorList>
    </citation>
    <scope>NUCLEOTIDE SEQUENCE [LARGE SCALE GENOMIC DNA]</scope>
    <source>
        <strain evidence="10 11">DSM 12251</strain>
    </source>
</reference>
<comment type="catalytic activity">
    <reaction evidence="1 5 6">
        <text>[protein]-peptidylproline (omega=180) = [protein]-peptidylproline (omega=0)</text>
        <dbReference type="Rhea" id="RHEA:16237"/>
        <dbReference type="Rhea" id="RHEA-COMP:10747"/>
        <dbReference type="Rhea" id="RHEA-COMP:10748"/>
        <dbReference type="ChEBI" id="CHEBI:83833"/>
        <dbReference type="ChEBI" id="CHEBI:83834"/>
        <dbReference type="EC" id="5.2.1.8"/>
    </reaction>
</comment>
<dbReference type="InterPro" id="IPR001179">
    <property type="entry name" value="PPIase_FKBP_dom"/>
</dbReference>
<keyword evidence="4 5" id="KW-0413">Isomerase</keyword>
<evidence type="ECO:0000256" key="2">
    <source>
        <dbReference type="ARBA" id="ARBA00006577"/>
    </source>
</evidence>
<dbReference type="PANTHER" id="PTHR43811">
    <property type="entry name" value="FKBP-TYPE PEPTIDYL-PROLYL CIS-TRANS ISOMERASE FKPA"/>
    <property type="match status" value="1"/>
</dbReference>
<organism evidence="10 11">
    <name type="scientific">Prosthecobacter dejongeii</name>
    <dbReference type="NCBI Taxonomy" id="48465"/>
    <lineage>
        <taxon>Bacteria</taxon>
        <taxon>Pseudomonadati</taxon>
        <taxon>Verrucomicrobiota</taxon>
        <taxon>Verrucomicrobiia</taxon>
        <taxon>Verrucomicrobiales</taxon>
        <taxon>Verrucomicrobiaceae</taxon>
        <taxon>Prosthecobacter</taxon>
    </lineage>
</organism>
<accession>A0A7W7YLH1</accession>
<evidence type="ECO:0000256" key="5">
    <source>
        <dbReference type="PROSITE-ProRule" id="PRU00277"/>
    </source>
</evidence>
<name>A0A7W7YLH1_9BACT</name>
<dbReference type="SUPFAM" id="SSF54534">
    <property type="entry name" value="FKBP-like"/>
    <property type="match status" value="1"/>
</dbReference>
<dbReference type="Pfam" id="PF00254">
    <property type="entry name" value="FKBP_C"/>
    <property type="match status" value="1"/>
</dbReference>
<comment type="caution">
    <text evidence="10">The sequence shown here is derived from an EMBL/GenBank/DDBJ whole genome shotgun (WGS) entry which is preliminary data.</text>
</comment>
<dbReference type="Proteomes" id="UP000534294">
    <property type="component" value="Unassembled WGS sequence"/>
</dbReference>
<protein>
    <recommendedName>
        <fullName evidence="6">Peptidyl-prolyl cis-trans isomerase</fullName>
        <ecNumber evidence="6">5.2.1.8</ecNumber>
    </recommendedName>
</protein>
<keyword evidence="8" id="KW-0732">Signal</keyword>
<dbReference type="AlphaFoldDB" id="A0A7W7YLH1"/>
<keyword evidence="11" id="KW-1185">Reference proteome</keyword>
<evidence type="ECO:0000256" key="8">
    <source>
        <dbReference type="SAM" id="SignalP"/>
    </source>
</evidence>
<dbReference type="RefSeq" id="WP_184208821.1">
    <property type="nucleotide sequence ID" value="NZ_JACHIF010000004.1"/>
</dbReference>
<evidence type="ECO:0000313" key="10">
    <source>
        <dbReference type="EMBL" id="MBB5038219.1"/>
    </source>
</evidence>
<dbReference type="InterPro" id="IPR046357">
    <property type="entry name" value="PPIase_dom_sf"/>
</dbReference>
<evidence type="ECO:0000256" key="7">
    <source>
        <dbReference type="SAM" id="MobiDB-lite"/>
    </source>
</evidence>
<dbReference type="PANTHER" id="PTHR43811:SF19">
    <property type="entry name" value="39 KDA FK506-BINDING NUCLEAR PROTEIN"/>
    <property type="match status" value="1"/>
</dbReference>
<comment type="similarity">
    <text evidence="2 6">Belongs to the FKBP-type PPIase family.</text>
</comment>
<dbReference type="EMBL" id="JACHIF010000004">
    <property type="protein sequence ID" value="MBB5038219.1"/>
    <property type="molecule type" value="Genomic_DNA"/>
</dbReference>
<feature type="compositionally biased region" description="Low complexity" evidence="7">
    <location>
        <begin position="42"/>
        <end position="53"/>
    </location>
</feature>
<keyword evidence="3 5" id="KW-0697">Rotamase</keyword>
<proteinExistence type="inferred from homology"/>
<evidence type="ECO:0000313" key="11">
    <source>
        <dbReference type="Proteomes" id="UP000534294"/>
    </source>
</evidence>
<feature type="signal peptide" evidence="8">
    <location>
        <begin position="1"/>
        <end position="23"/>
    </location>
</feature>
<evidence type="ECO:0000256" key="1">
    <source>
        <dbReference type="ARBA" id="ARBA00000971"/>
    </source>
</evidence>
<dbReference type="Gene3D" id="3.10.50.40">
    <property type="match status" value="1"/>
</dbReference>
<dbReference type="EC" id="5.2.1.8" evidence="6"/>
<evidence type="ECO:0000256" key="6">
    <source>
        <dbReference type="RuleBase" id="RU003915"/>
    </source>
</evidence>
<evidence type="ECO:0000259" key="9">
    <source>
        <dbReference type="PROSITE" id="PS50059"/>
    </source>
</evidence>
<evidence type="ECO:0000256" key="3">
    <source>
        <dbReference type="ARBA" id="ARBA00023110"/>
    </source>
</evidence>
<dbReference type="PROSITE" id="PS50059">
    <property type="entry name" value="FKBP_PPIASE"/>
    <property type="match status" value="1"/>
</dbReference>
<feature type="chain" id="PRO_5031399237" description="Peptidyl-prolyl cis-trans isomerase" evidence="8">
    <location>
        <begin position="24"/>
        <end position="168"/>
    </location>
</feature>
<gene>
    <name evidence="10" type="ORF">HNQ64_002477</name>
</gene>
<feature type="domain" description="PPIase FKBP-type" evidence="9">
    <location>
        <begin position="80"/>
        <end position="166"/>
    </location>
</feature>
<dbReference type="FunFam" id="3.10.50.40:FF:000006">
    <property type="entry name" value="Peptidyl-prolyl cis-trans isomerase"/>
    <property type="match status" value="1"/>
</dbReference>
<feature type="region of interest" description="Disordered" evidence="7">
    <location>
        <begin position="25"/>
        <end position="53"/>
    </location>
</feature>
<sequence>MKSLYVTLSSALLLCLTACQTEAPAKKKTVRQPPSQAPQNTSPPAATPSISPSGVVTTASGLKYRVLSSGPDSGISPTYRDTVSVHYHGTLTDGTVFDSSIERGQPASFGVGQVIPGWTEALQLMKPGDKWLLHIPARLAYGNRAIGGKIPPNSDLIFQVELLQVLGR</sequence>